<keyword evidence="3" id="KW-0805">Transcription regulation</keyword>
<organism evidence="8 9">
    <name type="scientific">Polychaeton citri CBS 116435</name>
    <dbReference type="NCBI Taxonomy" id="1314669"/>
    <lineage>
        <taxon>Eukaryota</taxon>
        <taxon>Fungi</taxon>
        <taxon>Dikarya</taxon>
        <taxon>Ascomycota</taxon>
        <taxon>Pezizomycotina</taxon>
        <taxon>Dothideomycetes</taxon>
        <taxon>Dothideomycetidae</taxon>
        <taxon>Capnodiales</taxon>
        <taxon>Capnodiaceae</taxon>
        <taxon>Polychaeton</taxon>
    </lineage>
</organism>
<feature type="domain" description="Zn(2)-C6 fungal-type" evidence="7">
    <location>
        <begin position="24"/>
        <end position="52"/>
    </location>
</feature>
<protein>
    <recommendedName>
        <fullName evidence="7">Zn(2)-C6 fungal-type domain-containing protein</fullName>
    </recommendedName>
</protein>
<dbReference type="PANTHER" id="PTHR36206">
    <property type="entry name" value="ASPERCRYPTIN BIOSYNTHESIS CLUSTER-SPECIFIC TRANSCRIPTION REGULATOR ATNN-RELATED"/>
    <property type="match status" value="1"/>
</dbReference>
<dbReference type="SMART" id="SM00066">
    <property type="entry name" value="GAL4"/>
    <property type="match status" value="1"/>
</dbReference>
<dbReference type="InterPro" id="IPR021858">
    <property type="entry name" value="Fun_TF"/>
</dbReference>
<evidence type="ECO:0000259" key="7">
    <source>
        <dbReference type="PROSITE" id="PS50048"/>
    </source>
</evidence>
<keyword evidence="4" id="KW-0238">DNA-binding</keyword>
<evidence type="ECO:0000256" key="1">
    <source>
        <dbReference type="ARBA" id="ARBA00022723"/>
    </source>
</evidence>
<evidence type="ECO:0000313" key="8">
    <source>
        <dbReference type="EMBL" id="KAF2724908.1"/>
    </source>
</evidence>
<evidence type="ECO:0000313" key="9">
    <source>
        <dbReference type="Proteomes" id="UP000799441"/>
    </source>
</evidence>
<dbReference type="Pfam" id="PF11951">
    <property type="entry name" value="Fungal_trans_2"/>
    <property type="match status" value="1"/>
</dbReference>
<dbReference type="Pfam" id="PF00172">
    <property type="entry name" value="Zn_clus"/>
    <property type="match status" value="1"/>
</dbReference>
<keyword evidence="6" id="KW-0539">Nucleus</keyword>
<dbReference type="OrthoDB" id="3172332at2759"/>
<dbReference type="InterPro" id="IPR001138">
    <property type="entry name" value="Zn2Cys6_DnaBD"/>
</dbReference>
<dbReference type="GO" id="GO:0003677">
    <property type="term" value="F:DNA binding"/>
    <property type="evidence" value="ECO:0007669"/>
    <property type="project" value="UniProtKB-KW"/>
</dbReference>
<sequence>MSCNIHATATRHNRPAPKAKVKSGCKTCKSRKVKCDESRPACNRCISTGRVCEGYGIWGGGGNLYSSRPVKEACMLLRQPPSLASLISPSGIAYLEWFKCRVAPKIPGSFLSRFWDTLVLQASSDEPAVLHAILALSSVHRIETVKSRGQHKSSALSTEQDLFPVQHYVKAIQYLRSHLAVEDRMSCRVTLITCVVFVVLELLRGQFKMSQNHLQKGINILKQMKKAPDTFQDSCDNWILEIMSRLHLQVQLFKHIHHHPNVDWYIDTDVCTPTLVFHSTKEAWFVLEAILRKVFRLGYDARRCSVSEQGYTKRSHALVERQICIQEDLAHWRRTHEASIDVMQRHMTEEELNGARIPITYNILATIMAYTCLEPGNEMIHDAHTDLFLSMIKRLADAWAMILTIVPLIHPLPGHRVDMAISIMDVGWIPPLYYTAINCRNHRIRLQAVRLLECTSHREGLWDASIAAVITRKVMELEEKGFYRDLHAQDDFPLTAHPQLEDLTTEALPSSHRLREIDVEMIGDPVDRISLFCKREHEGNECRVLLSKYNLRTQCWVNSHHV</sequence>
<dbReference type="GO" id="GO:0008270">
    <property type="term" value="F:zinc ion binding"/>
    <property type="evidence" value="ECO:0007669"/>
    <property type="project" value="InterPro"/>
</dbReference>
<dbReference type="InterPro" id="IPR052360">
    <property type="entry name" value="Transcr_Regulatory_Proteins"/>
</dbReference>
<dbReference type="CDD" id="cd00067">
    <property type="entry name" value="GAL4"/>
    <property type="match status" value="1"/>
</dbReference>
<dbReference type="EMBL" id="MU003769">
    <property type="protein sequence ID" value="KAF2724908.1"/>
    <property type="molecule type" value="Genomic_DNA"/>
</dbReference>
<name>A0A9P4QCU7_9PEZI</name>
<dbReference type="GO" id="GO:0000981">
    <property type="term" value="F:DNA-binding transcription factor activity, RNA polymerase II-specific"/>
    <property type="evidence" value="ECO:0007669"/>
    <property type="project" value="InterPro"/>
</dbReference>
<evidence type="ECO:0000256" key="5">
    <source>
        <dbReference type="ARBA" id="ARBA00023163"/>
    </source>
</evidence>
<dbReference type="Gene3D" id="4.10.240.10">
    <property type="entry name" value="Zn(2)-C6 fungal-type DNA-binding domain"/>
    <property type="match status" value="1"/>
</dbReference>
<dbReference type="PROSITE" id="PS00463">
    <property type="entry name" value="ZN2_CY6_FUNGAL_1"/>
    <property type="match status" value="1"/>
</dbReference>
<proteinExistence type="predicted"/>
<keyword evidence="1" id="KW-0479">Metal-binding</keyword>
<reference evidence="8" key="1">
    <citation type="journal article" date="2020" name="Stud. Mycol.">
        <title>101 Dothideomycetes genomes: a test case for predicting lifestyles and emergence of pathogens.</title>
        <authorList>
            <person name="Haridas S."/>
            <person name="Albert R."/>
            <person name="Binder M."/>
            <person name="Bloem J."/>
            <person name="Labutti K."/>
            <person name="Salamov A."/>
            <person name="Andreopoulos B."/>
            <person name="Baker S."/>
            <person name="Barry K."/>
            <person name="Bills G."/>
            <person name="Bluhm B."/>
            <person name="Cannon C."/>
            <person name="Castanera R."/>
            <person name="Culley D."/>
            <person name="Daum C."/>
            <person name="Ezra D."/>
            <person name="Gonzalez J."/>
            <person name="Henrissat B."/>
            <person name="Kuo A."/>
            <person name="Liang C."/>
            <person name="Lipzen A."/>
            <person name="Lutzoni F."/>
            <person name="Magnuson J."/>
            <person name="Mondo S."/>
            <person name="Nolan M."/>
            <person name="Ohm R."/>
            <person name="Pangilinan J."/>
            <person name="Park H.-J."/>
            <person name="Ramirez L."/>
            <person name="Alfaro M."/>
            <person name="Sun H."/>
            <person name="Tritt A."/>
            <person name="Yoshinaga Y."/>
            <person name="Zwiers L.-H."/>
            <person name="Turgeon B."/>
            <person name="Goodwin S."/>
            <person name="Spatafora J."/>
            <person name="Crous P."/>
            <person name="Grigoriev I."/>
        </authorList>
    </citation>
    <scope>NUCLEOTIDE SEQUENCE</scope>
    <source>
        <strain evidence="8">CBS 116435</strain>
    </source>
</reference>
<gene>
    <name evidence="8" type="ORF">K431DRAFT_336390</name>
</gene>
<evidence type="ECO:0000256" key="2">
    <source>
        <dbReference type="ARBA" id="ARBA00022833"/>
    </source>
</evidence>
<evidence type="ECO:0000256" key="4">
    <source>
        <dbReference type="ARBA" id="ARBA00023125"/>
    </source>
</evidence>
<dbReference type="AlphaFoldDB" id="A0A9P4QCU7"/>
<evidence type="ECO:0000256" key="6">
    <source>
        <dbReference type="ARBA" id="ARBA00023242"/>
    </source>
</evidence>
<comment type="caution">
    <text evidence="8">The sequence shown here is derived from an EMBL/GenBank/DDBJ whole genome shotgun (WGS) entry which is preliminary data.</text>
</comment>
<accession>A0A9P4QCU7</accession>
<dbReference type="PROSITE" id="PS50048">
    <property type="entry name" value="ZN2_CY6_FUNGAL_2"/>
    <property type="match status" value="1"/>
</dbReference>
<dbReference type="SUPFAM" id="SSF57701">
    <property type="entry name" value="Zn2/Cys6 DNA-binding domain"/>
    <property type="match status" value="1"/>
</dbReference>
<keyword evidence="9" id="KW-1185">Reference proteome</keyword>
<dbReference type="PANTHER" id="PTHR36206:SF16">
    <property type="entry name" value="TRANSCRIPTION FACTOR DOMAIN-CONTAINING PROTEIN-RELATED"/>
    <property type="match status" value="1"/>
</dbReference>
<dbReference type="Proteomes" id="UP000799441">
    <property type="component" value="Unassembled WGS sequence"/>
</dbReference>
<evidence type="ECO:0000256" key="3">
    <source>
        <dbReference type="ARBA" id="ARBA00023015"/>
    </source>
</evidence>
<dbReference type="InterPro" id="IPR036864">
    <property type="entry name" value="Zn2-C6_fun-type_DNA-bd_sf"/>
</dbReference>
<keyword evidence="2" id="KW-0862">Zinc</keyword>
<keyword evidence="5" id="KW-0804">Transcription</keyword>